<dbReference type="InterPro" id="IPR036291">
    <property type="entry name" value="NAD(P)-bd_dom_sf"/>
</dbReference>
<dbReference type="Proteomes" id="UP000008281">
    <property type="component" value="Unassembled WGS sequence"/>
</dbReference>
<keyword evidence="3" id="KW-0456">Lyase</keyword>
<dbReference type="HOGENOM" id="CLU_009834_2_0_1"/>
<dbReference type="PANTHER" id="PTHR23309:SF49">
    <property type="entry name" value="PEROXISOMAL BIFUNCTIONAL ENZYME"/>
    <property type="match status" value="1"/>
</dbReference>
<organism evidence="8">
    <name type="scientific">Caenorhabditis remanei</name>
    <name type="common">Caenorhabditis vulgaris</name>
    <dbReference type="NCBI Taxonomy" id="31234"/>
    <lineage>
        <taxon>Eukaryota</taxon>
        <taxon>Metazoa</taxon>
        <taxon>Ecdysozoa</taxon>
        <taxon>Nematoda</taxon>
        <taxon>Chromadorea</taxon>
        <taxon>Rhabditida</taxon>
        <taxon>Rhabditina</taxon>
        <taxon>Rhabditomorpha</taxon>
        <taxon>Rhabditoidea</taxon>
        <taxon>Rhabditidae</taxon>
        <taxon>Peloderinae</taxon>
        <taxon>Caenorhabditis</taxon>
    </lineage>
</organism>
<dbReference type="eggNOG" id="KOG1683">
    <property type="taxonomic scope" value="Eukaryota"/>
</dbReference>
<dbReference type="Gene3D" id="3.40.50.720">
    <property type="entry name" value="NAD(P)-binding Rossmann-like Domain"/>
    <property type="match status" value="1"/>
</dbReference>
<evidence type="ECO:0000256" key="1">
    <source>
        <dbReference type="ARBA" id="ARBA00023002"/>
    </source>
</evidence>
<keyword evidence="4" id="KW-0511">Multifunctional enzyme</keyword>
<dbReference type="GO" id="GO:0006635">
    <property type="term" value="P:fatty acid beta-oxidation"/>
    <property type="evidence" value="ECO:0007669"/>
    <property type="project" value="TreeGrafter"/>
</dbReference>
<dbReference type="FunFam" id="3.40.50.720:FF:000796">
    <property type="entry name" value="Enoyl-CoA Hydratase"/>
    <property type="match status" value="1"/>
</dbReference>
<keyword evidence="1" id="KW-0560">Oxidoreductase</keyword>
<dbReference type="PANTHER" id="PTHR23309">
    <property type="entry name" value="3-HYDROXYACYL-COA DEHYROGENASE"/>
    <property type="match status" value="1"/>
</dbReference>
<dbReference type="AlphaFoldDB" id="E3NSE2"/>
<evidence type="ECO:0000256" key="3">
    <source>
        <dbReference type="ARBA" id="ARBA00023239"/>
    </source>
</evidence>
<name>E3NSE2_CAERE</name>
<feature type="domain" description="3-hydroxyacyl-CoA dehydrogenase C-terminal" evidence="5">
    <location>
        <begin position="238"/>
        <end position="325"/>
    </location>
</feature>
<accession>E3NSE2</accession>
<dbReference type="GO" id="GO:0005777">
    <property type="term" value="C:peroxisome"/>
    <property type="evidence" value="ECO:0007669"/>
    <property type="project" value="TreeGrafter"/>
</dbReference>
<evidence type="ECO:0000313" key="7">
    <source>
        <dbReference type="EMBL" id="EFO90077.1"/>
    </source>
</evidence>
<evidence type="ECO:0000256" key="2">
    <source>
        <dbReference type="ARBA" id="ARBA00023235"/>
    </source>
</evidence>
<evidence type="ECO:0000259" key="6">
    <source>
        <dbReference type="Pfam" id="PF02737"/>
    </source>
</evidence>
<dbReference type="InterPro" id="IPR006176">
    <property type="entry name" value="3-OHacyl-CoA_DH_NAD-bd"/>
</dbReference>
<dbReference type="FunFam" id="1.10.1040.50:FF:000006">
    <property type="entry name" value="Peroxisomal bifunctional enzyme"/>
    <property type="match status" value="1"/>
</dbReference>
<reference evidence="7" key="1">
    <citation type="submission" date="2007-07" db="EMBL/GenBank/DDBJ databases">
        <title>PCAP assembly of the Caenorhabditis remanei genome.</title>
        <authorList>
            <consortium name="The Caenorhabditis remanei Sequencing Consortium"/>
            <person name="Wilson R.K."/>
        </authorList>
    </citation>
    <scope>NUCLEOTIDE SEQUENCE [LARGE SCALE GENOMIC DNA]</scope>
    <source>
        <strain evidence="7">PB4641</strain>
    </source>
</reference>
<dbReference type="GO" id="GO:0003857">
    <property type="term" value="F:(3S)-3-hydroxyacyl-CoA dehydrogenase (NAD+) activity"/>
    <property type="evidence" value="ECO:0007669"/>
    <property type="project" value="TreeGrafter"/>
</dbReference>
<dbReference type="Pfam" id="PF00725">
    <property type="entry name" value="3HCDH"/>
    <property type="match status" value="1"/>
</dbReference>
<feature type="domain" description="3-hydroxyacyl-CoA dehydrogenase NAD binding" evidence="6">
    <location>
        <begin position="42"/>
        <end position="234"/>
    </location>
</feature>
<dbReference type="OrthoDB" id="2018133at2759"/>
<dbReference type="STRING" id="31234.E3NSE2"/>
<protein>
    <submittedName>
        <fullName evidence="7">Uncharacterized protein</fullName>
    </submittedName>
</protein>
<dbReference type="InterPro" id="IPR006108">
    <property type="entry name" value="3HC_DH_C"/>
</dbReference>
<sequence>MDKMPEDIRNYLMEAHQLAGQWSLPNNRGNHTNSKSIPLKSVSVIGGGTMGRGIAMAFSLAGFETILVELNQQAVENCKNELEITYAREKTFKRLNDSKIEKLRNTLQITTDFQKLKNCDLVSYLEEFSMKNIRVQIVEAVFEDMKLKKELFTKLDKICKSSCIFGTNTSSLDLNEMSSVLSDRTKVVGIHFFNPANLIRMVEVIYGSYTSSEAVATAFEACRAIKKLPVLVGNCPAFVFNRLLGVYLNQSQKLMYEYGYLPHQVDKIITNFGFLMGPLTVADMNGLDVMEKLKKENGWPASDFEKEVWRQKRYGRKTNKGYYKYDPKTHKKEVDMEMEQLIEKFSKQARPNIQILSDQDAVNFLLYPMFNEGLLCIEEGIIDHENLIDIMFILGFGWPVSTGGPMMFGHQQGIEKVANTLILWSSLEPTNRIYKVAEKLRQIDQKHLSSKL</sequence>
<keyword evidence="8" id="KW-1185">Reference proteome</keyword>
<evidence type="ECO:0000256" key="4">
    <source>
        <dbReference type="ARBA" id="ARBA00023268"/>
    </source>
</evidence>
<dbReference type="GO" id="GO:0070403">
    <property type="term" value="F:NAD+ binding"/>
    <property type="evidence" value="ECO:0007669"/>
    <property type="project" value="InterPro"/>
</dbReference>
<evidence type="ECO:0000259" key="5">
    <source>
        <dbReference type="Pfam" id="PF00725"/>
    </source>
</evidence>
<dbReference type="GO" id="GO:0016829">
    <property type="term" value="F:lyase activity"/>
    <property type="evidence" value="ECO:0007669"/>
    <property type="project" value="UniProtKB-KW"/>
</dbReference>
<dbReference type="Pfam" id="PF02737">
    <property type="entry name" value="3HCDH_N"/>
    <property type="match status" value="1"/>
</dbReference>
<dbReference type="GO" id="GO:0016853">
    <property type="term" value="F:isomerase activity"/>
    <property type="evidence" value="ECO:0007669"/>
    <property type="project" value="UniProtKB-KW"/>
</dbReference>
<dbReference type="FunCoup" id="E3NSE2">
    <property type="interactions" value="143"/>
</dbReference>
<dbReference type="SUPFAM" id="SSF48179">
    <property type="entry name" value="6-phosphogluconate dehydrogenase C-terminal domain-like"/>
    <property type="match status" value="2"/>
</dbReference>
<evidence type="ECO:0000313" key="8">
    <source>
        <dbReference type="Proteomes" id="UP000008281"/>
    </source>
</evidence>
<gene>
    <name evidence="7" type="ORF">CRE_13205</name>
</gene>
<keyword evidence="2" id="KW-0413">Isomerase</keyword>
<dbReference type="SUPFAM" id="SSF51735">
    <property type="entry name" value="NAD(P)-binding Rossmann-fold domains"/>
    <property type="match status" value="1"/>
</dbReference>
<dbReference type="Gene3D" id="1.10.1040.50">
    <property type="match status" value="1"/>
</dbReference>
<dbReference type="OMA" id="VGTHFMN"/>
<proteinExistence type="predicted"/>
<dbReference type="InterPro" id="IPR008927">
    <property type="entry name" value="6-PGluconate_DH-like_C_sf"/>
</dbReference>
<dbReference type="InParanoid" id="E3NSE2"/>
<dbReference type="EMBL" id="DS269940">
    <property type="protein sequence ID" value="EFO90077.1"/>
    <property type="molecule type" value="Genomic_DNA"/>
</dbReference>